<evidence type="ECO:0000313" key="1">
    <source>
        <dbReference type="EMBL" id="KAA1120015.1"/>
    </source>
</evidence>
<dbReference type="AlphaFoldDB" id="A0A5B0R4T2"/>
<evidence type="ECO:0000313" key="2">
    <source>
        <dbReference type="Proteomes" id="UP000324748"/>
    </source>
</evidence>
<protein>
    <submittedName>
        <fullName evidence="1">Uncharacterized protein</fullName>
    </submittedName>
</protein>
<sequence length="109" mass="12992">MDTLRVEWDWQHNHDPFSANEIKQNRIPKMVKQWLTERVISGLNWKSIHQLMQTTEIIQMDSDAVTPEANIIKYDHVKNLIRTRMGVLAKQNANAFESIQLWEDKLRQH</sequence>
<dbReference type="EMBL" id="VSWC01000001">
    <property type="protein sequence ID" value="KAA1120015.1"/>
    <property type="molecule type" value="Genomic_DNA"/>
</dbReference>
<dbReference type="Proteomes" id="UP000324748">
    <property type="component" value="Unassembled WGS sequence"/>
</dbReference>
<keyword evidence="2" id="KW-1185">Reference proteome</keyword>
<comment type="caution">
    <text evidence="1">The sequence shown here is derived from an EMBL/GenBank/DDBJ whole genome shotgun (WGS) entry which is preliminary data.</text>
</comment>
<gene>
    <name evidence="1" type="ORF">PGT21_036986</name>
</gene>
<accession>A0A5B0R4T2</accession>
<reference evidence="1 2" key="1">
    <citation type="submission" date="2019-05" db="EMBL/GenBank/DDBJ databases">
        <title>Emergence of the Ug99 lineage of the wheat stem rust pathogen through somatic hybridization.</title>
        <authorList>
            <person name="Li F."/>
            <person name="Upadhyaya N.M."/>
            <person name="Sperschneider J."/>
            <person name="Matny O."/>
            <person name="Nguyen-Phuc H."/>
            <person name="Mago R."/>
            <person name="Raley C."/>
            <person name="Miller M.E."/>
            <person name="Silverstein K.A.T."/>
            <person name="Henningsen E."/>
            <person name="Hirsch C.D."/>
            <person name="Visser B."/>
            <person name="Pretorius Z.A."/>
            <person name="Steffenson B.J."/>
            <person name="Schwessinger B."/>
            <person name="Dodds P.N."/>
            <person name="Figueroa M."/>
        </authorList>
    </citation>
    <scope>NUCLEOTIDE SEQUENCE [LARGE SCALE GENOMIC DNA]</scope>
    <source>
        <strain evidence="1">21-0</strain>
    </source>
</reference>
<name>A0A5B0R4T2_PUCGR</name>
<proteinExistence type="predicted"/>
<dbReference type="OrthoDB" id="2337740at2759"/>
<organism evidence="1 2">
    <name type="scientific">Puccinia graminis f. sp. tritici</name>
    <dbReference type="NCBI Taxonomy" id="56615"/>
    <lineage>
        <taxon>Eukaryota</taxon>
        <taxon>Fungi</taxon>
        <taxon>Dikarya</taxon>
        <taxon>Basidiomycota</taxon>
        <taxon>Pucciniomycotina</taxon>
        <taxon>Pucciniomycetes</taxon>
        <taxon>Pucciniales</taxon>
        <taxon>Pucciniaceae</taxon>
        <taxon>Puccinia</taxon>
    </lineage>
</organism>